<dbReference type="GO" id="GO:0005634">
    <property type="term" value="C:nucleus"/>
    <property type="evidence" value="ECO:0007669"/>
    <property type="project" value="TreeGrafter"/>
</dbReference>
<dbReference type="AlphaFoldDB" id="A0AAE0NXW7"/>
<dbReference type="EMBL" id="JAULSW010000002">
    <property type="protein sequence ID" value="KAK3389757.1"/>
    <property type="molecule type" value="Genomic_DNA"/>
</dbReference>
<feature type="domain" description="DUF7082" evidence="2">
    <location>
        <begin position="429"/>
        <end position="584"/>
    </location>
</feature>
<feature type="region of interest" description="Disordered" evidence="1">
    <location>
        <begin position="242"/>
        <end position="301"/>
    </location>
</feature>
<reference evidence="3" key="1">
    <citation type="journal article" date="2023" name="Mol. Phylogenet. Evol.">
        <title>Genome-scale phylogeny and comparative genomics of the fungal order Sordariales.</title>
        <authorList>
            <person name="Hensen N."/>
            <person name="Bonometti L."/>
            <person name="Westerberg I."/>
            <person name="Brannstrom I.O."/>
            <person name="Guillou S."/>
            <person name="Cros-Aarteil S."/>
            <person name="Calhoun S."/>
            <person name="Haridas S."/>
            <person name="Kuo A."/>
            <person name="Mondo S."/>
            <person name="Pangilinan J."/>
            <person name="Riley R."/>
            <person name="LaButti K."/>
            <person name="Andreopoulos B."/>
            <person name="Lipzen A."/>
            <person name="Chen C."/>
            <person name="Yan M."/>
            <person name="Daum C."/>
            <person name="Ng V."/>
            <person name="Clum A."/>
            <person name="Steindorff A."/>
            <person name="Ohm R.A."/>
            <person name="Martin F."/>
            <person name="Silar P."/>
            <person name="Natvig D.O."/>
            <person name="Lalanne C."/>
            <person name="Gautier V."/>
            <person name="Ament-Velasquez S.L."/>
            <person name="Kruys A."/>
            <person name="Hutchinson M.I."/>
            <person name="Powell A.J."/>
            <person name="Barry K."/>
            <person name="Miller A.N."/>
            <person name="Grigoriev I.V."/>
            <person name="Debuchy R."/>
            <person name="Gladieux P."/>
            <person name="Hiltunen Thoren M."/>
            <person name="Johannesson H."/>
        </authorList>
    </citation>
    <scope>NUCLEOTIDE SEQUENCE</scope>
    <source>
        <strain evidence="3">CBS 232.78</strain>
    </source>
</reference>
<dbReference type="Proteomes" id="UP001285441">
    <property type="component" value="Unassembled WGS sequence"/>
</dbReference>
<evidence type="ECO:0000313" key="4">
    <source>
        <dbReference type="Proteomes" id="UP001285441"/>
    </source>
</evidence>
<gene>
    <name evidence="3" type="ORF">B0H63DRAFT_391239</name>
</gene>
<protein>
    <recommendedName>
        <fullName evidence="2">DUF7082 domain-containing protein</fullName>
    </recommendedName>
</protein>
<keyword evidence="4" id="KW-1185">Reference proteome</keyword>
<sequence length="779" mass="82786">MSGAKFEEPVYKVYEPGYRTRRTIIVDEEIESPETLTIHLEEEAERNGGDLTGDAPTSLLSMSAFKAQAPQLHGYADSAYSQYAAQPYSTQQTENAASQINQLAFAANTAATGHYLAAQHASSANVNVLSCHPNVGAYGTKVSLKVTSHYDLVSGTMPTPYVSVMFGSQRCQAQVMRSSLDGTGTCTYTVTAEAPQFLSTSCPSLSNVPLTLLIEGNNGEELGRASNVGTFSYHHAAGAGGGVGMGGAGDTSTPDLESPKTRSPAHQHQASPPNTSVALHGRIDTTNPTSHHGIASNPATSTYGFPPSVSAATAAAQAHAHAQAAQVQSEFAYSQGHNMLSAYRTTASYPDHYPRAPPILRSPLGATGWTPFPNHPSTSIAHATSSVMTRSGVAYQHPNPAAPQLFRTKPNAGGSSSGGYSPYGVQSLKAELKICGDLDTMTKNWTQEEWESKRRLVLFKKSQSGSVVTINFRHVSPAERPPHSMCISCIWWEEKKECYVTSVDTIALLEHLLVAPNKFCVEEKNRIRRNLEGFQPSTVSKSKIESEEFFKLIMTFPAPKPRNIEKDVKVFSWNKLSLALRKIISKYSTSPAGIATPSGSPHLVTSASVSSPMAYQTLPPTPLSASSTAAGDSATLAGYGSAATHHHNESVSSPRPLSGGSAWQPYASSSSRTMSPAPKGTNSPIPSSGLRLSTLPAVYDSRGTAQSLVSPYSMSSPAHHSPHHGHGSYGQTGGVPVSQSQTRSWDAYPVSTESFPSQTSHAHNQVYSGGAYGDGVQRA</sequence>
<feature type="region of interest" description="Disordered" evidence="1">
    <location>
        <begin position="640"/>
        <end position="690"/>
    </location>
</feature>
<dbReference type="PANTHER" id="PTHR39463">
    <property type="entry name" value="MEDUSA"/>
    <property type="match status" value="1"/>
</dbReference>
<evidence type="ECO:0000259" key="2">
    <source>
        <dbReference type="Pfam" id="PF23305"/>
    </source>
</evidence>
<organism evidence="3 4">
    <name type="scientific">Podospora didyma</name>
    <dbReference type="NCBI Taxonomy" id="330526"/>
    <lineage>
        <taxon>Eukaryota</taxon>
        <taxon>Fungi</taxon>
        <taxon>Dikarya</taxon>
        <taxon>Ascomycota</taxon>
        <taxon>Pezizomycotina</taxon>
        <taxon>Sordariomycetes</taxon>
        <taxon>Sordariomycetidae</taxon>
        <taxon>Sordariales</taxon>
        <taxon>Podosporaceae</taxon>
        <taxon>Podospora</taxon>
    </lineage>
</organism>
<accession>A0AAE0NXW7</accession>
<name>A0AAE0NXW7_9PEZI</name>
<feature type="compositionally biased region" description="Polar residues" evidence="1">
    <location>
        <begin position="751"/>
        <end position="767"/>
    </location>
</feature>
<dbReference type="Pfam" id="PF23305">
    <property type="entry name" value="DUF7082"/>
    <property type="match status" value="1"/>
</dbReference>
<reference evidence="3" key="2">
    <citation type="submission" date="2023-06" db="EMBL/GenBank/DDBJ databases">
        <authorList>
            <consortium name="Lawrence Berkeley National Laboratory"/>
            <person name="Haridas S."/>
            <person name="Hensen N."/>
            <person name="Bonometti L."/>
            <person name="Westerberg I."/>
            <person name="Brannstrom I.O."/>
            <person name="Guillou S."/>
            <person name="Cros-Aarteil S."/>
            <person name="Calhoun S."/>
            <person name="Kuo A."/>
            <person name="Mondo S."/>
            <person name="Pangilinan J."/>
            <person name="Riley R."/>
            <person name="LaButti K."/>
            <person name="Andreopoulos B."/>
            <person name="Lipzen A."/>
            <person name="Chen C."/>
            <person name="Yanf M."/>
            <person name="Daum C."/>
            <person name="Ng V."/>
            <person name="Clum A."/>
            <person name="Steindorff A."/>
            <person name="Ohm R."/>
            <person name="Martin F."/>
            <person name="Silar P."/>
            <person name="Natvig D."/>
            <person name="Lalanne C."/>
            <person name="Gautier V."/>
            <person name="Ament-velasquez S.L."/>
            <person name="Kruys A."/>
            <person name="Hutchinson M.I."/>
            <person name="Powell A.J."/>
            <person name="Barry K."/>
            <person name="Miller A.N."/>
            <person name="Grigoriev I.V."/>
            <person name="Debuchy R."/>
            <person name="Gladieux P."/>
            <person name="Thoren M.H."/>
            <person name="Johannesson H."/>
        </authorList>
    </citation>
    <scope>NUCLEOTIDE SEQUENCE</scope>
    <source>
        <strain evidence="3">CBS 232.78</strain>
    </source>
</reference>
<feature type="region of interest" description="Disordered" evidence="1">
    <location>
        <begin position="708"/>
        <end position="779"/>
    </location>
</feature>
<feature type="compositionally biased region" description="Polar residues" evidence="1">
    <location>
        <begin position="264"/>
        <end position="277"/>
    </location>
</feature>
<proteinExistence type="predicted"/>
<dbReference type="PANTHER" id="PTHR39463:SF1">
    <property type="entry name" value="MEDUSA"/>
    <property type="match status" value="1"/>
</dbReference>
<comment type="caution">
    <text evidence="3">The sequence shown here is derived from an EMBL/GenBank/DDBJ whole genome shotgun (WGS) entry which is preliminary data.</text>
</comment>
<evidence type="ECO:0000256" key="1">
    <source>
        <dbReference type="SAM" id="MobiDB-lite"/>
    </source>
</evidence>
<feature type="compositionally biased region" description="Low complexity" evidence="1">
    <location>
        <begin position="710"/>
        <end position="719"/>
    </location>
</feature>
<feature type="compositionally biased region" description="Polar residues" evidence="1">
    <location>
        <begin position="666"/>
        <end position="686"/>
    </location>
</feature>
<dbReference type="InterPro" id="IPR055509">
    <property type="entry name" value="DUF7082"/>
</dbReference>
<evidence type="ECO:0000313" key="3">
    <source>
        <dbReference type="EMBL" id="KAK3389757.1"/>
    </source>
</evidence>